<dbReference type="InterPro" id="IPR011989">
    <property type="entry name" value="ARM-like"/>
</dbReference>
<evidence type="ECO:0000313" key="4">
    <source>
        <dbReference type="Proteomes" id="UP000634206"/>
    </source>
</evidence>
<dbReference type="InterPro" id="IPR001478">
    <property type="entry name" value="PDZ"/>
</dbReference>
<dbReference type="EMBL" id="JAENIG010000004">
    <property type="protein sequence ID" value="MBK1854887.1"/>
    <property type="molecule type" value="Genomic_DNA"/>
</dbReference>
<dbReference type="Gene3D" id="1.25.10.10">
    <property type="entry name" value="Leucine-rich Repeat Variant"/>
    <property type="match status" value="1"/>
</dbReference>
<protein>
    <submittedName>
        <fullName evidence="3">HEAT repeat domain-containing protein</fullName>
    </submittedName>
</protein>
<dbReference type="Proteomes" id="UP000634206">
    <property type="component" value="Unassembled WGS sequence"/>
</dbReference>
<dbReference type="Pfam" id="PF19805">
    <property type="entry name" value="DUF6288"/>
    <property type="match status" value="1"/>
</dbReference>
<dbReference type="SUPFAM" id="SSF48371">
    <property type="entry name" value="ARM repeat"/>
    <property type="match status" value="1"/>
</dbReference>
<feature type="domain" description="PDZ" evidence="2">
    <location>
        <begin position="54"/>
        <end position="129"/>
    </location>
</feature>
<evidence type="ECO:0000259" key="2">
    <source>
        <dbReference type="PROSITE" id="PS50106"/>
    </source>
</evidence>
<dbReference type="Pfam" id="PF13646">
    <property type="entry name" value="HEAT_2"/>
    <property type="match status" value="1"/>
</dbReference>
<organism evidence="3 4">
    <name type="scientific">Oceaniferula flava</name>
    <dbReference type="NCBI Taxonomy" id="2800421"/>
    <lineage>
        <taxon>Bacteria</taxon>
        <taxon>Pseudomonadati</taxon>
        <taxon>Verrucomicrobiota</taxon>
        <taxon>Verrucomicrobiia</taxon>
        <taxon>Verrucomicrobiales</taxon>
        <taxon>Verrucomicrobiaceae</taxon>
        <taxon>Oceaniferula</taxon>
    </lineage>
</organism>
<dbReference type="SUPFAM" id="SSF50156">
    <property type="entry name" value="PDZ domain-like"/>
    <property type="match status" value="1"/>
</dbReference>
<feature type="signal peptide" evidence="1">
    <location>
        <begin position="1"/>
        <end position="23"/>
    </location>
</feature>
<comment type="caution">
    <text evidence="3">The sequence shown here is derived from an EMBL/GenBank/DDBJ whole genome shotgun (WGS) entry which is preliminary data.</text>
</comment>
<dbReference type="InterPro" id="IPR046255">
    <property type="entry name" value="DUF6288"/>
</dbReference>
<name>A0AAE2SCJ8_9BACT</name>
<gene>
    <name evidence="3" type="ORF">JIN83_07935</name>
</gene>
<dbReference type="InterPro" id="IPR036034">
    <property type="entry name" value="PDZ_sf"/>
</dbReference>
<dbReference type="InterPro" id="IPR016024">
    <property type="entry name" value="ARM-type_fold"/>
</dbReference>
<evidence type="ECO:0000256" key="1">
    <source>
        <dbReference type="SAM" id="SignalP"/>
    </source>
</evidence>
<dbReference type="Gene3D" id="2.30.42.10">
    <property type="match status" value="1"/>
</dbReference>
<accession>A0AAE2SCJ8</accession>
<proteinExistence type="predicted"/>
<dbReference type="SMART" id="SM00567">
    <property type="entry name" value="EZ_HEAT"/>
    <property type="match status" value="2"/>
</dbReference>
<dbReference type="InterPro" id="IPR004155">
    <property type="entry name" value="PBS_lyase_HEAT"/>
</dbReference>
<dbReference type="AlphaFoldDB" id="A0AAE2SCJ8"/>
<dbReference type="PROSITE" id="PS50106">
    <property type="entry name" value="PDZ"/>
    <property type="match status" value="1"/>
</dbReference>
<evidence type="ECO:0000313" key="3">
    <source>
        <dbReference type="EMBL" id="MBK1854887.1"/>
    </source>
</evidence>
<keyword evidence="1" id="KW-0732">Signal</keyword>
<reference evidence="3" key="1">
    <citation type="submission" date="2021-01" db="EMBL/GenBank/DDBJ databases">
        <title>Modified the classification status of verrucomicrobia.</title>
        <authorList>
            <person name="Feng X."/>
        </authorList>
    </citation>
    <scope>NUCLEOTIDE SEQUENCE</scope>
    <source>
        <strain evidence="3">5K15</strain>
    </source>
</reference>
<keyword evidence="4" id="KW-1185">Reference proteome</keyword>
<feature type="chain" id="PRO_5042174560" evidence="1">
    <location>
        <begin position="24"/>
        <end position="829"/>
    </location>
</feature>
<sequence length="829" mass="90311">MIAQLTKTTACLALLSLAPFAQGARLTEQPVPDFTKGDPIGERHDWNLGPTGARGWMWGWKLQTTKARQIYVTQVDAGSPADGVLAQGDVILGVGGKDFSSDARIAFGNAITAAEATDGKLLLNVWKKGKTSQVTLQLPALGAYGDALLSSEKSQKIVDAGCKHMAERLERELADIDYSSWVSKRGPRGYSSREIMNTVDALALLASGKPEYADLVKQYAHLVAPQQLNLPLSPTVGMASWGWGYINLFLCEYHLATADDFVLPAIEKYSTSIAKGQSFIGSWGHAMAWPVYNQGKIHGSLGGYGALNSAGLICHMSMVMAEKCGVQNAEISQAIEKANKFMGFYAGKGAIPYGDHFPGWDRHDDNGKNSMAAVIFDLQNMRDKAQFFAHMSVASYGERERGHTGNYFSYVWGPLGTQRVGTEATEAFMKKQLWFYDMNRAWDGSFPYQGGANSGKGEHSYKGWDATGAFVLSYTLPLKKLHITGKSIDASQKLTGSKLASVIEAGAGFSNWDEGTDYFVEKSPEELIAALKSWSPAVRFRAAAAIAKKEGGEKLIPELITMLESDSLTTRYGACQGLGALNERAAAAVKPLQSLLWEKDAWLRIQAASALANIGEASKSAIPALLKLAITESDADPLQITQRYIAFGLFDARGVYGKKGLLSKSLKDIDRDLLYKAVQKILTNPDGRTRGTVGSVYKTLSFEELKPLLPAIVKAIEEPSPSGVMFSNDIRLQGVEMLAHYKVREGMALCLQILEIDKWGKRRRISKSLDVLASYGGAAKPVIPQLHQLEKDLLVHPEAKGLTPQIEQVRKLINDIETAKTAVKLRTLD</sequence>
<dbReference type="RefSeq" id="WP_309489497.1">
    <property type="nucleotide sequence ID" value="NZ_JAENIG010000004.1"/>
</dbReference>